<feature type="region of interest" description="Disordered" evidence="8">
    <location>
        <begin position="1"/>
        <end position="187"/>
    </location>
</feature>
<feature type="compositionally biased region" description="Basic and acidic residues" evidence="8">
    <location>
        <begin position="1"/>
        <end position="16"/>
    </location>
</feature>
<evidence type="ECO:0000256" key="6">
    <source>
        <dbReference type="ARBA" id="ARBA00023316"/>
    </source>
</evidence>
<keyword evidence="6 7" id="KW-0961">Cell wall biogenesis/degradation</keyword>
<organism evidence="9 10">
    <name type="scientific">Gordonia spumicola</name>
    <dbReference type="NCBI Taxonomy" id="589161"/>
    <lineage>
        <taxon>Bacteria</taxon>
        <taxon>Bacillati</taxon>
        <taxon>Actinomycetota</taxon>
        <taxon>Actinomycetes</taxon>
        <taxon>Mycobacteriales</taxon>
        <taxon>Gordoniaceae</taxon>
        <taxon>Gordonia</taxon>
    </lineage>
</organism>
<accession>A0A7I9VBH0</accession>
<proteinExistence type="inferred from homology"/>
<gene>
    <name evidence="7" type="primary">mltG</name>
    <name evidence="9" type="ORF">nbrc107696_31450</name>
</gene>
<dbReference type="OrthoDB" id="9814591at2"/>
<dbReference type="RefSeq" id="WP_161896344.1">
    <property type="nucleotide sequence ID" value="NZ_BJOV01000005.1"/>
</dbReference>
<evidence type="ECO:0000256" key="5">
    <source>
        <dbReference type="ARBA" id="ARBA00023239"/>
    </source>
</evidence>
<name>A0A7I9VBH0_9ACTN</name>
<feature type="compositionally biased region" description="Pro residues" evidence="8">
    <location>
        <begin position="154"/>
        <end position="169"/>
    </location>
</feature>
<comment type="catalytic activity">
    <reaction evidence="7">
        <text>a peptidoglycan chain = a peptidoglycan chain with N-acetyl-1,6-anhydromuramyl-[peptide] at the reducing end + a peptidoglycan chain with N-acetylglucosamine at the non-reducing end.</text>
        <dbReference type="EC" id="4.2.2.29"/>
    </reaction>
</comment>
<evidence type="ECO:0000256" key="2">
    <source>
        <dbReference type="ARBA" id="ARBA00022692"/>
    </source>
</evidence>
<dbReference type="GO" id="GO:0071555">
    <property type="term" value="P:cell wall organization"/>
    <property type="evidence" value="ECO:0007669"/>
    <property type="project" value="UniProtKB-KW"/>
</dbReference>
<dbReference type="InterPro" id="IPR003770">
    <property type="entry name" value="MLTG-like"/>
</dbReference>
<dbReference type="HAMAP" id="MF_02065">
    <property type="entry name" value="MltG"/>
    <property type="match status" value="1"/>
</dbReference>
<comment type="caution">
    <text evidence="9">The sequence shown here is derived from an EMBL/GenBank/DDBJ whole genome shotgun (WGS) entry which is preliminary data.</text>
</comment>
<keyword evidence="4 7" id="KW-0472">Membrane</keyword>
<dbReference type="NCBIfam" id="TIGR00247">
    <property type="entry name" value="endolytic transglycosylase MltG"/>
    <property type="match status" value="1"/>
</dbReference>
<comment type="similarity">
    <text evidence="7">Belongs to the transglycosylase MltG family.</text>
</comment>
<dbReference type="Gene3D" id="3.30.1490.480">
    <property type="entry name" value="Endolytic murein transglycosylase"/>
    <property type="match status" value="1"/>
</dbReference>
<evidence type="ECO:0000256" key="3">
    <source>
        <dbReference type="ARBA" id="ARBA00022989"/>
    </source>
</evidence>
<feature type="compositionally biased region" description="Low complexity" evidence="8">
    <location>
        <begin position="170"/>
        <end position="179"/>
    </location>
</feature>
<dbReference type="EC" id="4.2.2.29" evidence="7"/>
<keyword evidence="3 7" id="KW-1133">Transmembrane helix</keyword>
<sequence length="627" mass="67630">MTDQDRTPREGDDARPRHSSAAPPGDADPRRFFPDSSGVQEGNRRRRRRGPGDPTTTGNIPIIRVQSELPDPTIEYRTPEPQHGAPPSYFEVRYRDEPASAEPMMRFTEPVTRHVETPGRHAEPARVDDALYSSPAGADTEPFYRDEPARQAVPQPPVPQAPVPQPEPQAPVAEPAAPQHQSTAPVYPRQPQAEPVVDETTVAAAPVEPFTEPTVQATPVSAPDILDAVDDDDSDTGEIPVHGGAMPARKKSRRLLFAIAGVILVAVLVLGGLGLKWLGVFESQTDYSSTTGSGSVLVEVPADAAIRDVGQTLTDAGVVGSQRAFVDAAEGGAGVSAGFYELPKGISAKAALEMMSGDDRRVGRFVVPEGLTLDSKKSSDGTTRPGIFQMISKATTFSTDDKQYGVTVDQLKDAAANSTPEQLGVPDWATAKVKELTGDHRRIEGLIASGAWEDIDPRLDARAILKDLITRSVSRFTAWGLLSGNDAGKSPYDELTIASIVEAEAQHEDDFPKVARVIVNRLAQNIRLQMDSTVNYTADVADIDVHGESYLADNKWNTYQHDGLPLTPIGAVGERALAATENPTPGDWVYFVTVDKEGTTLFAKTFAQHKKNRQVACRNKFLTVGCE</sequence>
<keyword evidence="5 7" id="KW-0456">Lyase</keyword>
<evidence type="ECO:0000256" key="4">
    <source>
        <dbReference type="ARBA" id="ARBA00023136"/>
    </source>
</evidence>
<dbReference type="PANTHER" id="PTHR30518">
    <property type="entry name" value="ENDOLYTIC MUREIN TRANSGLYCOSYLASE"/>
    <property type="match status" value="1"/>
</dbReference>
<reference evidence="10" key="1">
    <citation type="submission" date="2019-06" db="EMBL/GenBank/DDBJ databases">
        <title>Gordonia isolated from sludge of a wastewater treatment plant.</title>
        <authorList>
            <person name="Tamura T."/>
            <person name="Aoyama K."/>
            <person name="Kang Y."/>
            <person name="Saito S."/>
            <person name="Akiyama N."/>
            <person name="Yazawa K."/>
            <person name="Gonoi T."/>
            <person name="Mikami Y."/>
        </authorList>
    </citation>
    <scope>NUCLEOTIDE SEQUENCE [LARGE SCALE GENOMIC DNA]</scope>
    <source>
        <strain evidence="10">NBRC 107696</strain>
    </source>
</reference>
<dbReference type="Proteomes" id="UP000444960">
    <property type="component" value="Unassembled WGS sequence"/>
</dbReference>
<feature type="site" description="Important for catalytic activity" evidence="7">
    <location>
        <position position="504"/>
    </location>
</feature>
<dbReference type="GO" id="GO:0009252">
    <property type="term" value="P:peptidoglycan biosynthetic process"/>
    <property type="evidence" value="ECO:0007669"/>
    <property type="project" value="UniProtKB-UniRule"/>
</dbReference>
<keyword evidence="10" id="KW-1185">Reference proteome</keyword>
<evidence type="ECO:0000313" key="9">
    <source>
        <dbReference type="EMBL" id="GEE02699.1"/>
    </source>
</evidence>
<protein>
    <recommendedName>
        <fullName evidence="7">Endolytic murein transglycosylase</fullName>
        <ecNumber evidence="7">4.2.2.29</ecNumber>
    </recommendedName>
    <alternativeName>
        <fullName evidence="7">Peptidoglycan lytic transglycosylase</fullName>
    </alternativeName>
    <alternativeName>
        <fullName evidence="7">Peptidoglycan polymerization terminase</fullName>
    </alternativeName>
</protein>
<dbReference type="AlphaFoldDB" id="A0A7I9VBH0"/>
<evidence type="ECO:0000256" key="7">
    <source>
        <dbReference type="HAMAP-Rule" id="MF_02065"/>
    </source>
</evidence>
<dbReference type="EMBL" id="BJOV01000005">
    <property type="protein sequence ID" value="GEE02699.1"/>
    <property type="molecule type" value="Genomic_DNA"/>
</dbReference>
<dbReference type="Pfam" id="PF02618">
    <property type="entry name" value="YceG"/>
    <property type="match status" value="1"/>
</dbReference>
<feature type="transmembrane region" description="Helical" evidence="7">
    <location>
        <begin position="255"/>
        <end position="278"/>
    </location>
</feature>
<dbReference type="PANTHER" id="PTHR30518:SF2">
    <property type="entry name" value="ENDOLYTIC MUREIN TRANSGLYCOSYLASE"/>
    <property type="match status" value="1"/>
</dbReference>
<feature type="compositionally biased region" description="Basic and acidic residues" evidence="8">
    <location>
        <begin position="111"/>
        <end position="129"/>
    </location>
</feature>
<evidence type="ECO:0000256" key="1">
    <source>
        <dbReference type="ARBA" id="ARBA00022475"/>
    </source>
</evidence>
<dbReference type="GO" id="GO:0005886">
    <property type="term" value="C:plasma membrane"/>
    <property type="evidence" value="ECO:0007669"/>
    <property type="project" value="UniProtKB-SubCell"/>
</dbReference>
<comment type="function">
    <text evidence="7">Functions as a peptidoglycan terminase that cleaves nascent peptidoglycan strands endolytically to terminate their elongation.</text>
</comment>
<comment type="subcellular location">
    <subcellularLocation>
        <location evidence="7">Cell membrane</location>
        <topology evidence="7">Single-pass membrane protein</topology>
    </subcellularLocation>
</comment>
<evidence type="ECO:0000256" key="8">
    <source>
        <dbReference type="SAM" id="MobiDB-lite"/>
    </source>
</evidence>
<dbReference type="GO" id="GO:0008932">
    <property type="term" value="F:lytic endotransglycosylase activity"/>
    <property type="evidence" value="ECO:0007669"/>
    <property type="project" value="UniProtKB-UniRule"/>
</dbReference>
<keyword evidence="2 7" id="KW-0812">Transmembrane</keyword>
<keyword evidence="1 7" id="KW-1003">Cell membrane</keyword>
<evidence type="ECO:0000313" key="10">
    <source>
        <dbReference type="Proteomes" id="UP000444960"/>
    </source>
</evidence>